<organism evidence="1 2">
    <name type="scientific">Penicillium crustosum</name>
    <name type="common">Blue mold fungus</name>
    <dbReference type="NCBI Taxonomy" id="36656"/>
    <lineage>
        <taxon>Eukaryota</taxon>
        <taxon>Fungi</taxon>
        <taxon>Dikarya</taxon>
        <taxon>Ascomycota</taxon>
        <taxon>Pezizomycotina</taxon>
        <taxon>Eurotiomycetes</taxon>
        <taxon>Eurotiomycetidae</taxon>
        <taxon>Eurotiales</taxon>
        <taxon>Aspergillaceae</taxon>
        <taxon>Penicillium</taxon>
    </lineage>
</organism>
<protein>
    <submittedName>
        <fullName evidence="1">Uncharacterized protein</fullName>
    </submittedName>
</protein>
<evidence type="ECO:0000313" key="1">
    <source>
        <dbReference type="EMBL" id="KAF7525012.1"/>
    </source>
</evidence>
<proteinExistence type="predicted"/>
<name>A0A9P5GN34_PENCR</name>
<accession>A0A9P5GN34</accession>
<evidence type="ECO:0000313" key="2">
    <source>
        <dbReference type="Proteomes" id="UP000701341"/>
    </source>
</evidence>
<gene>
    <name evidence="1" type="ORF">PCG10_005363</name>
</gene>
<comment type="caution">
    <text evidence="1">The sequence shown here is derived from an EMBL/GenBank/DDBJ whole genome shotgun (WGS) entry which is preliminary data.</text>
</comment>
<dbReference type="Proteomes" id="UP000701341">
    <property type="component" value="Unassembled WGS sequence"/>
</dbReference>
<reference evidence="1" key="1">
    <citation type="submission" date="2020-02" db="EMBL/GenBank/DDBJ databases">
        <authorList>
            <person name="Lichtner F.J."/>
        </authorList>
    </citation>
    <scope>NUCLEOTIDE SEQUENCE</scope>
    <source>
        <strain evidence="1">G10</strain>
    </source>
</reference>
<keyword evidence="2" id="KW-1185">Reference proteome</keyword>
<dbReference type="AlphaFoldDB" id="A0A9P5GN34"/>
<dbReference type="EMBL" id="JAAOZQ010000032">
    <property type="protein sequence ID" value="KAF7525012.1"/>
    <property type="molecule type" value="Genomic_DNA"/>
</dbReference>
<sequence length="181" mass="20010">MEIIDIVHRVVSEPGWKRSLLGAWWFSLYYSMPSIPRSGILDADSSLAFNAALVLIGVVWVYRDTSVTSSPMTDQASKARHYPARAVAALSKLDEGNRLIDRCRYYLEQFSKVLNDPETSLDASTATHHLLNGTRAGLTGDEFSLSPFGMDLGEFMMDGDLVAMMDRQGLIPVDPDSTFTA</sequence>